<protein>
    <submittedName>
        <fullName evidence="1">Uncharacterized protein</fullName>
    </submittedName>
</protein>
<evidence type="ECO:0000313" key="2">
    <source>
        <dbReference type="Proteomes" id="UP001152531"/>
    </source>
</evidence>
<organism evidence="1 2">
    <name type="scientific">[Candida] jaroonii</name>
    <dbReference type="NCBI Taxonomy" id="467808"/>
    <lineage>
        <taxon>Eukaryota</taxon>
        <taxon>Fungi</taxon>
        <taxon>Dikarya</taxon>
        <taxon>Ascomycota</taxon>
        <taxon>Saccharomycotina</taxon>
        <taxon>Pichiomycetes</taxon>
        <taxon>Debaryomycetaceae</taxon>
        <taxon>Yamadazyma</taxon>
    </lineage>
</organism>
<dbReference type="Proteomes" id="UP001152531">
    <property type="component" value="Unassembled WGS sequence"/>
</dbReference>
<keyword evidence="2" id="KW-1185">Reference proteome</keyword>
<comment type="caution">
    <text evidence="1">The sequence shown here is derived from an EMBL/GenBank/DDBJ whole genome shotgun (WGS) entry which is preliminary data.</text>
</comment>
<accession>A0ACA9YGG9</accession>
<proteinExistence type="predicted"/>
<sequence>MSFKGTLLEFPQIAIDRFNVSAQLYLLTHFHKDHLIGLANQSFHGSVICSHATKDLARLDPQLRHKITHFRALPFNIAHKYTVGDTEVEIVLIPAYHCPGSTMYLVKSVTTAVLFTGDLRAERWWVQALPKNIHLLPYITGLDVLDTIYLDTTFAYRGEPYIEIPHNHDGVALVVSLLRKFPQDMDVEVYFRDHVSGFDEAWSQIVGSVGGGVHFDDAMFRRHQVVDGHSTYAPVDREGATATPRFHVCNPRTCPSRAKFKINVRQAINFNIVDLASSLMPLDLRRIDPQELSTMVTEDVTVGGHEIVRFRQRTWLKVGTELLPREIKLIFSRHSSYTECKEFVGMFRPRQVVPLTESHHTWCQGFLMSRVFGDVCRGKRVEDFVYDLTNATTKGVPPKKVLARKVATVDRWSVEGCRAEVKFVDRMVSGLGPLGPLPILSTATRDLGEDPSTPSVVRPTSSVVGPTSSVVRSTPSMTHSGPNITQSLDPVYVQEILQHTEAVYKKYINSKIPGHRIAFDMSFDSDRSSDRSSDPVSDRSRDSLPSSGPAHVTEFGTAHRLPTVEGIASSFSSECSHYLANNNVDEVGIARICRKLRRRREEYFSLRLECLQ</sequence>
<gene>
    <name evidence="1" type="ORF">CLIB1444_23S00386</name>
</gene>
<reference evidence="1" key="1">
    <citation type="submission" date="2022-06" db="EMBL/GenBank/DDBJ databases">
        <authorList>
            <person name="Legras J.-L."/>
            <person name="Devillers H."/>
            <person name="Grondin C."/>
        </authorList>
    </citation>
    <scope>NUCLEOTIDE SEQUENCE</scope>
    <source>
        <strain evidence="1">CLIB 1444</strain>
    </source>
</reference>
<evidence type="ECO:0000313" key="1">
    <source>
        <dbReference type="EMBL" id="CAH6723918.1"/>
    </source>
</evidence>
<name>A0ACA9YGG9_9ASCO</name>
<dbReference type="EMBL" id="CALSDN010000023">
    <property type="protein sequence ID" value="CAH6723918.1"/>
    <property type="molecule type" value="Genomic_DNA"/>
</dbReference>